<dbReference type="Proteomes" id="UP000002297">
    <property type="component" value="Chromosome"/>
</dbReference>
<dbReference type="AlphaFoldDB" id="A3U6W2"/>
<evidence type="ECO:0000313" key="1">
    <source>
        <dbReference type="EMBL" id="EAP87979.1"/>
    </source>
</evidence>
<dbReference type="OrthoDB" id="1143948at2"/>
<evidence type="ECO:0000313" key="2">
    <source>
        <dbReference type="Proteomes" id="UP000002297"/>
    </source>
</evidence>
<accession>A3U6W2</accession>
<proteinExistence type="predicted"/>
<organism evidence="1 2">
    <name type="scientific">Croceibacter atlanticus (strain ATCC BAA-628 / JCM 21780 / CIP 108009 / IAM 15332 / KCTC 12090 / HTCC2559)</name>
    <dbReference type="NCBI Taxonomy" id="216432"/>
    <lineage>
        <taxon>Bacteria</taxon>
        <taxon>Pseudomonadati</taxon>
        <taxon>Bacteroidota</taxon>
        <taxon>Flavobacteriia</taxon>
        <taxon>Flavobacteriales</taxon>
        <taxon>Flavobacteriaceae</taxon>
        <taxon>Croceibacter</taxon>
    </lineage>
</organism>
<dbReference type="EMBL" id="CP002046">
    <property type="protein sequence ID" value="EAP87979.1"/>
    <property type="molecule type" value="Genomic_DNA"/>
</dbReference>
<sequence length="131" mass="14607">MKHLFIACLLLIGLSSCKNDVETTQDNTEETVVDSIPTIKGEFIYIADAAVLKGDNFIYGVKIDAKAQELAERVKPLKREDFDMVPVEVKGKIMPNKETEGWDEIVEIREIIKVSAPTSEPAVKVKSNDNK</sequence>
<reference evidence="1 2" key="1">
    <citation type="journal article" date="2010" name="J. Bacteriol.">
        <title>The complete genome sequence of Croceibacter atlanticus HTCC2559T.</title>
        <authorList>
            <person name="Oh H.M."/>
            <person name="Kang I."/>
            <person name="Ferriera S."/>
            <person name="Giovannoni S.J."/>
            <person name="Cho J.C."/>
        </authorList>
    </citation>
    <scope>NUCLEOTIDE SEQUENCE [LARGE SCALE GENOMIC DNA]</scope>
    <source>
        <strain evidence="2">ATCC BAA-628 / HTCC2559 / KCTC 12090</strain>
    </source>
</reference>
<dbReference type="KEGG" id="cat:CA2559_04450"/>
<dbReference type="STRING" id="216432.CA2559_04450"/>
<dbReference type="GeneID" id="89452682"/>
<protein>
    <recommendedName>
        <fullName evidence="3">NlpE C-terminal OB domain-containing protein</fullName>
    </recommendedName>
</protein>
<dbReference type="HOGENOM" id="CLU_148632_0_0_10"/>
<dbReference type="PROSITE" id="PS51257">
    <property type="entry name" value="PROKAR_LIPOPROTEIN"/>
    <property type="match status" value="1"/>
</dbReference>
<dbReference type="eggNOG" id="ENOG5032ZXJ">
    <property type="taxonomic scope" value="Bacteria"/>
</dbReference>
<dbReference type="RefSeq" id="WP_013186655.1">
    <property type="nucleotide sequence ID" value="NC_014230.1"/>
</dbReference>
<name>A3U6W2_CROAH</name>
<evidence type="ECO:0008006" key="3">
    <source>
        <dbReference type="Google" id="ProtNLM"/>
    </source>
</evidence>
<keyword evidence="2" id="KW-1185">Reference proteome</keyword>
<gene>
    <name evidence="1" type="ordered locus">CA2559_04450</name>
</gene>